<comment type="caution">
    <text evidence="2">The sequence shown here is derived from an EMBL/GenBank/DDBJ whole genome shotgun (WGS) entry which is preliminary data.</text>
</comment>
<organism evidence="2 3">
    <name type="scientific">Asticcacaulis currens</name>
    <dbReference type="NCBI Taxonomy" id="2984210"/>
    <lineage>
        <taxon>Bacteria</taxon>
        <taxon>Pseudomonadati</taxon>
        <taxon>Pseudomonadota</taxon>
        <taxon>Alphaproteobacteria</taxon>
        <taxon>Caulobacterales</taxon>
        <taxon>Caulobacteraceae</taxon>
        <taxon>Asticcacaulis</taxon>
    </lineage>
</organism>
<dbReference type="EMBL" id="JAQQKW010000006">
    <property type="protein sequence ID" value="MDC7694946.1"/>
    <property type="molecule type" value="Genomic_DNA"/>
</dbReference>
<dbReference type="RefSeq" id="WP_272741649.1">
    <property type="nucleotide sequence ID" value="NZ_JAQQKW010000006.1"/>
</dbReference>
<evidence type="ECO:0008006" key="4">
    <source>
        <dbReference type="Google" id="ProtNLM"/>
    </source>
</evidence>
<evidence type="ECO:0000256" key="1">
    <source>
        <dbReference type="SAM" id="SignalP"/>
    </source>
</evidence>
<dbReference type="Proteomes" id="UP001216595">
    <property type="component" value="Unassembled WGS sequence"/>
</dbReference>
<keyword evidence="3" id="KW-1185">Reference proteome</keyword>
<evidence type="ECO:0000313" key="3">
    <source>
        <dbReference type="Proteomes" id="UP001216595"/>
    </source>
</evidence>
<protein>
    <recommendedName>
        <fullName evidence="4">Transporter</fullName>
    </recommendedName>
</protein>
<gene>
    <name evidence="2" type="ORF">PQU94_11705</name>
</gene>
<feature type="chain" id="PRO_5045879550" description="Transporter" evidence="1">
    <location>
        <begin position="25"/>
        <end position="231"/>
    </location>
</feature>
<accession>A0ABT5IHM5</accession>
<reference evidence="2 3" key="1">
    <citation type="submission" date="2023-01" db="EMBL/GenBank/DDBJ databases">
        <title>Novel species of the genus Asticcacaulis isolated from rivers.</title>
        <authorList>
            <person name="Lu H."/>
        </authorList>
    </citation>
    <scope>NUCLEOTIDE SEQUENCE [LARGE SCALE GENOMIC DNA]</scope>
    <source>
        <strain evidence="2 3">DXS10W</strain>
    </source>
</reference>
<proteinExistence type="predicted"/>
<feature type="signal peptide" evidence="1">
    <location>
        <begin position="1"/>
        <end position="24"/>
    </location>
</feature>
<evidence type="ECO:0000313" key="2">
    <source>
        <dbReference type="EMBL" id="MDC7694946.1"/>
    </source>
</evidence>
<keyword evidence="1" id="KW-0732">Signal</keyword>
<sequence length="231" mass="24553">MKKVLGYALLCLAVLVTSPQRAKAAAGSHVVDDSGVETPGVCHVESWATRYDDRRGYLNLSPACTRKVWPRLEMGGTVQAIRDGRNDVLFGPALKLNLRAPASGRPVPGLAVAVGGAWSGRSGQLEAASLNLPVTFNATDRLQINLNTGWAYTRQSAHPHALTYGAQIYASVTDTLGLMAETFGRDRGKPGAQVGVRWTPGNGPYDLDVVVGNRVDGLSPRAVSLGLTVRH</sequence>
<name>A0ABT5IHM5_9CAUL</name>